<proteinExistence type="predicted"/>
<evidence type="ECO:0000256" key="2">
    <source>
        <dbReference type="ARBA" id="ARBA00022692"/>
    </source>
</evidence>
<keyword evidence="2 5" id="KW-0812">Transmembrane</keyword>
<name>A0A0M2SZP6_9BACI</name>
<dbReference type="PANTHER" id="PTHR43723:SF1">
    <property type="entry name" value="COBALT TRANSPORT PROTEIN CBIQ"/>
    <property type="match status" value="1"/>
</dbReference>
<dbReference type="AlphaFoldDB" id="A0A0M2SZP6"/>
<dbReference type="Proteomes" id="UP000034166">
    <property type="component" value="Unassembled WGS sequence"/>
</dbReference>
<feature type="transmembrane region" description="Helical" evidence="5">
    <location>
        <begin position="31"/>
        <end position="49"/>
    </location>
</feature>
<dbReference type="PANTHER" id="PTHR43723">
    <property type="entry name" value="COBALT TRANSPORT PROTEIN CBIQ"/>
    <property type="match status" value="1"/>
</dbReference>
<feature type="transmembrane region" description="Helical" evidence="5">
    <location>
        <begin position="97"/>
        <end position="119"/>
    </location>
</feature>
<sequence>MLTSINPTMKAFAVLIPALLLAFTFDPLTPFIYLVFTVAVTFFTGEVAFKRWILIVSPFLLLAASFAWMTMLHPGGAFSGGDVLFSLWSFQVTTESFRAGISLGLRSLSFAALSLLFILTTDSTKFMLSLMQQCKLPPKLTFGILAGYRFLPTFRYELQVLRQAHRIRGVGRARGVKERMHQFRRYAIPLLANAIRKAERVALAMESKGFTGETDRTHYHEMTIQTRDWVFVIVFVAMFFVSVFLSYQLGFLNIFGKQF</sequence>
<dbReference type="Pfam" id="PF02361">
    <property type="entry name" value="CbiQ"/>
    <property type="match status" value="1"/>
</dbReference>
<evidence type="ECO:0000256" key="4">
    <source>
        <dbReference type="ARBA" id="ARBA00023136"/>
    </source>
</evidence>
<evidence type="ECO:0000313" key="7">
    <source>
        <dbReference type="Proteomes" id="UP000034166"/>
    </source>
</evidence>
<evidence type="ECO:0008006" key="8">
    <source>
        <dbReference type="Google" id="ProtNLM"/>
    </source>
</evidence>
<reference evidence="6 7" key="1">
    <citation type="submission" date="2015-04" db="EMBL/GenBank/DDBJ databases">
        <title>Taxonomic description and genome sequence of Bacillus campisalis sp. nov., a novel member of the genus Bacillus isolated from solar saltern.</title>
        <authorList>
            <person name="Mathan Kumar R."/>
            <person name="Kaur G."/>
            <person name="Kumar A."/>
            <person name="Singh N.K."/>
            <person name="Kaur N."/>
            <person name="Kumar N."/>
            <person name="Mayilraj S."/>
        </authorList>
    </citation>
    <scope>NUCLEOTIDE SEQUENCE [LARGE SCALE GENOMIC DNA]</scope>
    <source>
        <strain evidence="6 7">SA2-6</strain>
    </source>
</reference>
<evidence type="ECO:0000313" key="6">
    <source>
        <dbReference type="EMBL" id="KKK40039.1"/>
    </source>
</evidence>
<dbReference type="GO" id="GO:0043190">
    <property type="term" value="C:ATP-binding cassette (ABC) transporter complex"/>
    <property type="evidence" value="ECO:0007669"/>
    <property type="project" value="TreeGrafter"/>
</dbReference>
<dbReference type="PATRIC" id="fig|1408103.3.peg.425"/>
<organism evidence="6 7">
    <name type="scientific">Mesobacillus campisalis</name>
    <dbReference type="NCBI Taxonomy" id="1408103"/>
    <lineage>
        <taxon>Bacteria</taxon>
        <taxon>Bacillati</taxon>
        <taxon>Bacillota</taxon>
        <taxon>Bacilli</taxon>
        <taxon>Bacillales</taxon>
        <taxon>Bacillaceae</taxon>
        <taxon>Mesobacillus</taxon>
    </lineage>
</organism>
<keyword evidence="3 5" id="KW-1133">Transmembrane helix</keyword>
<comment type="subcellular location">
    <subcellularLocation>
        <location evidence="1">Membrane</location>
        <topology evidence="1">Multi-pass membrane protein</topology>
    </subcellularLocation>
</comment>
<dbReference type="GO" id="GO:0006824">
    <property type="term" value="P:cobalt ion transport"/>
    <property type="evidence" value="ECO:0007669"/>
    <property type="project" value="TreeGrafter"/>
</dbReference>
<dbReference type="RefSeq" id="WP_046521980.1">
    <property type="nucleotide sequence ID" value="NZ_LAYY01000001.1"/>
</dbReference>
<keyword evidence="7" id="KW-1185">Reference proteome</keyword>
<gene>
    <name evidence="6" type="ORF">WQ57_01885</name>
</gene>
<dbReference type="CDD" id="cd16914">
    <property type="entry name" value="EcfT"/>
    <property type="match status" value="1"/>
</dbReference>
<evidence type="ECO:0000256" key="5">
    <source>
        <dbReference type="SAM" id="Phobius"/>
    </source>
</evidence>
<evidence type="ECO:0000256" key="1">
    <source>
        <dbReference type="ARBA" id="ARBA00004141"/>
    </source>
</evidence>
<evidence type="ECO:0000256" key="3">
    <source>
        <dbReference type="ARBA" id="ARBA00022989"/>
    </source>
</evidence>
<protein>
    <recommendedName>
        <fullName evidence="8">Thiamine permease</fullName>
    </recommendedName>
</protein>
<accession>A0A0M2SZP6</accession>
<dbReference type="OrthoDB" id="92887at2"/>
<feature type="transmembrane region" description="Helical" evidence="5">
    <location>
        <begin position="56"/>
        <end position="77"/>
    </location>
</feature>
<feature type="transmembrane region" description="Helical" evidence="5">
    <location>
        <begin position="229"/>
        <end position="249"/>
    </location>
</feature>
<keyword evidence="4 5" id="KW-0472">Membrane</keyword>
<dbReference type="EMBL" id="LAYY01000001">
    <property type="protein sequence ID" value="KKK40039.1"/>
    <property type="molecule type" value="Genomic_DNA"/>
</dbReference>
<comment type="caution">
    <text evidence="6">The sequence shown here is derived from an EMBL/GenBank/DDBJ whole genome shotgun (WGS) entry which is preliminary data.</text>
</comment>
<dbReference type="InterPro" id="IPR052770">
    <property type="entry name" value="Cobalt_transport_CbiQ"/>
</dbReference>
<dbReference type="InterPro" id="IPR003339">
    <property type="entry name" value="ABC/ECF_trnsptr_transmembrane"/>
</dbReference>